<name>A0ABQ0P2L2_9PROT</name>
<evidence type="ECO:0000313" key="1">
    <source>
        <dbReference type="EMBL" id="GBQ19427.1"/>
    </source>
</evidence>
<proteinExistence type="predicted"/>
<keyword evidence="2" id="KW-1185">Reference proteome</keyword>
<gene>
    <name evidence="1" type="ORF">AA12717_0244</name>
</gene>
<evidence type="ECO:0000313" key="2">
    <source>
        <dbReference type="Proteomes" id="UP001060895"/>
    </source>
</evidence>
<protein>
    <submittedName>
        <fullName evidence="1">Uncharacterized protein</fullName>
    </submittedName>
</protein>
<dbReference type="EMBL" id="BAQP01000007">
    <property type="protein sequence ID" value="GBQ19427.1"/>
    <property type="molecule type" value="Genomic_DNA"/>
</dbReference>
<reference evidence="1" key="1">
    <citation type="submission" date="2013-04" db="EMBL/GenBank/DDBJ databases">
        <title>The genome sequencing project of 58 acetic acid bacteria.</title>
        <authorList>
            <person name="Okamoto-Kainuma A."/>
            <person name="Ishikawa M."/>
            <person name="Umino S."/>
            <person name="Koizumi Y."/>
            <person name="Shiwa Y."/>
            <person name="Yoshikawa H."/>
            <person name="Matsutani M."/>
            <person name="Matsushita K."/>
        </authorList>
    </citation>
    <scope>NUCLEOTIDE SEQUENCE</scope>
    <source>
        <strain evidence="1">DSM 12717</strain>
    </source>
</reference>
<sequence length="482" mass="53513">MVKVKSRPKCAQKTAAPVTIEDQIDAALAPAVRTSSAVGRAMAAYCSTVREADDDERTTPEVEAHRDKVHDRMDALWVEYDSGPLPIETPADILSELMAVTNYMTGSIGTHGCDLPASFTMLERLWRVIRPASEILGIDPDEIGARAIGLPIDENIQSESHYARFVVMQGLEKGIAFRLTPGGKLEIFRQDGAPLSTARLDSIPEEDLAEEVKRLIADKGGTLTLPTNPAHLAGQAWWLTRDDMRNTPRDSLRRISAGWGPSSPDRDLIVTCKRLEDLESEHRRIYNDHPVEEEKGSLWRRLRGERDELAERASKMRAVTTAGVIARAKAILANGNDTTTCEGTDIEQTMHNALLRDLIAMDDGEKARPRVIPDQEELKRAEDNYRLLGLVNQAGLAFYAMDTSPLDEDIPTKLVKEYWELVDQCCQIRATSTEAHLARVKLLTFSNVKDGRFVKLPEFPEQVVRALVRDVAGVQDDQGATA</sequence>
<accession>A0ABQ0P2L2</accession>
<comment type="caution">
    <text evidence="1">The sequence shown here is derived from an EMBL/GenBank/DDBJ whole genome shotgun (WGS) entry which is preliminary data.</text>
</comment>
<organism evidence="1 2">
    <name type="scientific">Gluconacetobacter sacchari DSM 12717</name>
    <dbReference type="NCBI Taxonomy" id="1307940"/>
    <lineage>
        <taxon>Bacteria</taxon>
        <taxon>Pseudomonadati</taxon>
        <taxon>Pseudomonadota</taxon>
        <taxon>Alphaproteobacteria</taxon>
        <taxon>Acetobacterales</taxon>
        <taxon>Acetobacteraceae</taxon>
        <taxon>Gluconacetobacter</taxon>
    </lineage>
</organism>
<dbReference type="Proteomes" id="UP001060895">
    <property type="component" value="Unassembled WGS sequence"/>
</dbReference>